<dbReference type="PROSITE" id="PS50011">
    <property type="entry name" value="PROTEIN_KINASE_DOM"/>
    <property type="match status" value="1"/>
</dbReference>
<dbReference type="InterPro" id="IPR000719">
    <property type="entry name" value="Prot_kinase_dom"/>
</dbReference>
<dbReference type="Proteomes" id="UP000601435">
    <property type="component" value="Unassembled WGS sequence"/>
</dbReference>
<dbReference type="SUPFAM" id="SSF56112">
    <property type="entry name" value="Protein kinase-like (PK-like)"/>
    <property type="match status" value="1"/>
</dbReference>
<evidence type="ECO:0000256" key="1">
    <source>
        <dbReference type="ARBA" id="ARBA00011245"/>
    </source>
</evidence>
<evidence type="ECO:0000259" key="5">
    <source>
        <dbReference type="PROSITE" id="PS50011"/>
    </source>
</evidence>
<dbReference type="FunFam" id="1.10.510.10:FF:000571">
    <property type="entry name" value="Maternal embryonic leucine zipper kinase"/>
    <property type="match status" value="1"/>
</dbReference>
<keyword evidence="7" id="KW-1185">Reference proteome</keyword>
<feature type="region of interest" description="Disordered" evidence="4">
    <location>
        <begin position="73"/>
        <end position="95"/>
    </location>
</feature>
<dbReference type="OrthoDB" id="422837at2759"/>
<dbReference type="GO" id="GO:0005524">
    <property type="term" value="F:ATP binding"/>
    <property type="evidence" value="ECO:0007669"/>
    <property type="project" value="UniProtKB-KW"/>
</dbReference>
<dbReference type="Pfam" id="PF00069">
    <property type="entry name" value="Pkinase"/>
    <property type="match status" value="1"/>
</dbReference>
<dbReference type="PANTHER" id="PTHR24347">
    <property type="entry name" value="SERINE/THREONINE-PROTEIN KINASE"/>
    <property type="match status" value="1"/>
</dbReference>
<dbReference type="GO" id="GO:0004672">
    <property type="term" value="F:protein kinase activity"/>
    <property type="evidence" value="ECO:0007669"/>
    <property type="project" value="InterPro"/>
</dbReference>
<keyword evidence="2" id="KW-0547">Nucleotide-binding</keyword>
<dbReference type="PROSITE" id="PS00108">
    <property type="entry name" value="PROTEIN_KINASE_ST"/>
    <property type="match status" value="1"/>
</dbReference>
<name>A0A812MSP3_9DINO</name>
<dbReference type="EMBL" id="CAJNJA010011697">
    <property type="protein sequence ID" value="CAE7277321.1"/>
    <property type="molecule type" value="Genomic_DNA"/>
</dbReference>
<evidence type="ECO:0000256" key="2">
    <source>
        <dbReference type="ARBA" id="ARBA00022741"/>
    </source>
</evidence>
<evidence type="ECO:0000313" key="7">
    <source>
        <dbReference type="Proteomes" id="UP000601435"/>
    </source>
</evidence>
<feature type="region of interest" description="Disordered" evidence="4">
    <location>
        <begin position="532"/>
        <end position="567"/>
    </location>
</feature>
<sequence>MVTVELLRRALKLELPDVPFDDEVLEHLAPVDTEAVGALQAWLPFLISHGVAFDEESAGEVFRRLAERLRSLARPEDARPSSPQPRQPEIQEESVQIPGLEEWLETLALSAYLPKTRAWCSKVGASTLQQVMEKWEDLAAELPLKDLQKRRMGKACRPSAAGDDRTIADLIARASAEGRLFGPEDDPYILLEQLGKGAQGTVNRCWRPKHRGEEFAVKRIALQKQFRLQRDADRTKERLKAEANILFSLRHAHIVQLFDVIETKEWLYLVMELVQGGELYDIIKNKHLSEPEARYVFKQVADALRYIHSKGLVHRDLKPENILVDQKASRDGLLEVKITDFGYAKLVDDGYSTTLTQVGTPQYWAPEVSDAGMCAKGYDERVDLWSLGVLLYVMLEGVYPFSREEQIKQASFKFHRLSSSRAKDLIRALIQVRPEDRLSLDDCLKHSWIQMDSRSASALKPSCLEGEIECFDLDGEPSNVFELRRELQKFMTKFKVSAQLKKRQVEVTWSKNVDREAARGALLQILQFRPGRRGYPPEPGRASGINDGAAKQNPEKAAREPGTNARGTADLDVTLNVREGKAGLDLQPMQNLGMRVRKVQDEPGQGVLEGDLIVKIDQVSLALSTVGEISKVFGTHFRNGAALSVHRQDEVCA</sequence>
<comment type="caution">
    <text evidence="6">The sequence shown here is derived from an EMBL/GenBank/DDBJ whole genome shotgun (WGS) entry which is preliminary data.</text>
</comment>
<feature type="domain" description="Protein kinase" evidence="5">
    <location>
        <begin position="188"/>
        <end position="449"/>
    </location>
</feature>
<dbReference type="AlphaFoldDB" id="A0A812MSP3"/>
<protein>
    <submittedName>
        <fullName evidence="6">FhkE protein</fullName>
    </submittedName>
</protein>
<proteinExistence type="predicted"/>
<dbReference type="InterPro" id="IPR008271">
    <property type="entry name" value="Ser/Thr_kinase_AS"/>
</dbReference>
<dbReference type="InterPro" id="IPR011009">
    <property type="entry name" value="Kinase-like_dom_sf"/>
</dbReference>
<reference evidence="6" key="1">
    <citation type="submission" date="2021-02" db="EMBL/GenBank/DDBJ databases">
        <authorList>
            <person name="Dougan E. K."/>
            <person name="Rhodes N."/>
            <person name="Thang M."/>
            <person name="Chan C."/>
        </authorList>
    </citation>
    <scope>NUCLEOTIDE SEQUENCE</scope>
</reference>
<comment type="subunit">
    <text evidence="1">Monomer.</text>
</comment>
<dbReference type="CDD" id="cd05117">
    <property type="entry name" value="STKc_CAMK"/>
    <property type="match status" value="1"/>
</dbReference>
<accession>A0A812MSP3</accession>
<evidence type="ECO:0000256" key="3">
    <source>
        <dbReference type="ARBA" id="ARBA00022840"/>
    </source>
</evidence>
<dbReference type="Gene3D" id="1.10.510.10">
    <property type="entry name" value="Transferase(Phosphotransferase) domain 1"/>
    <property type="match status" value="1"/>
</dbReference>
<gene>
    <name evidence="6" type="primary">fhkE</name>
    <name evidence="6" type="ORF">SNEC2469_LOCUS6738</name>
</gene>
<evidence type="ECO:0000313" key="6">
    <source>
        <dbReference type="EMBL" id="CAE7277321.1"/>
    </source>
</evidence>
<keyword evidence="3" id="KW-0067">ATP-binding</keyword>
<dbReference type="SMART" id="SM00220">
    <property type="entry name" value="S_TKc"/>
    <property type="match status" value="1"/>
</dbReference>
<evidence type="ECO:0000256" key="4">
    <source>
        <dbReference type="SAM" id="MobiDB-lite"/>
    </source>
</evidence>
<organism evidence="6 7">
    <name type="scientific">Symbiodinium necroappetens</name>
    <dbReference type="NCBI Taxonomy" id="1628268"/>
    <lineage>
        <taxon>Eukaryota</taxon>
        <taxon>Sar</taxon>
        <taxon>Alveolata</taxon>
        <taxon>Dinophyceae</taxon>
        <taxon>Suessiales</taxon>
        <taxon>Symbiodiniaceae</taxon>
        <taxon>Symbiodinium</taxon>
    </lineage>
</organism>